<dbReference type="GO" id="GO:0005737">
    <property type="term" value="C:cytoplasm"/>
    <property type="evidence" value="ECO:0007669"/>
    <property type="project" value="UniProtKB-SubCell"/>
</dbReference>
<keyword evidence="4" id="KW-0963">Cytoplasm</keyword>
<evidence type="ECO:0000256" key="10">
    <source>
        <dbReference type="ARBA" id="ARBA00023242"/>
    </source>
</evidence>
<keyword evidence="8" id="KW-0833">Ubl conjugation pathway</keyword>
<dbReference type="AlphaFoldDB" id="A0A017RZT9"/>
<organism evidence="16 17">
    <name type="scientific">Aspergillus ruber (strain CBS 135680)</name>
    <dbReference type="NCBI Taxonomy" id="1388766"/>
    <lineage>
        <taxon>Eukaryota</taxon>
        <taxon>Fungi</taxon>
        <taxon>Dikarya</taxon>
        <taxon>Ascomycota</taxon>
        <taxon>Pezizomycotina</taxon>
        <taxon>Eurotiomycetes</taxon>
        <taxon>Eurotiomycetidae</taxon>
        <taxon>Eurotiales</taxon>
        <taxon>Aspergillaceae</taxon>
        <taxon>Aspergillus</taxon>
        <taxon>Aspergillus subgen. Aspergillus</taxon>
    </lineage>
</organism>
<dbReference type="CDD" id="cd00195">
    <property type="entry name" value="UBCc_UEV"/>
    <property type="match status" value="1"/>
</dbReference>
<dbReference type="FunFam" id="3.10.110.10:FF:000126">
    <property type="entry name" value="Ubiquitin conjugating enzyme, putative"/>
    <property type="match status" value="1"/>
</dbReference>
<evidence type="ECO:0000256" key="13">
    <source>
        <dbReference type="ARBA" id="ARBA00042316"/>
    </source>
</evidence>
<evidence type="ECO:0000313" key="16">
    <source>
        <dbReference type="EMBL" id="EYE90197.1"/>
    </source>
</evidence>
<dbReference type="STRING" id="1388766.A0A017RZT9"/>
<sequence>MANQSILRISREIKQLQSCTDLSLAISCDDEDLRKVRALILGPPETPYQFGFFEFSITFGTDYPAGPPVVQALTTNQGQCRFNPNIYACGKVCLSILGTWRGNRGEEWSSAQGLESILISIQSLMSSNPYENEPGYESTASRQDKEDMTAYAAKIRHESIRISVIEPLEFLLGIKANSTANPTDQEGNQDVDEGICITDVFADLRKRRFLWYYDCYMQSITQGESEVTRKHKFTRMPFEHPGNSMDGHFDYPKLRSRLNQVKDAIIFETNDWAVQGKAAQEQEAGIAANLKRQHEQIVEKYKKHKNFTVDFNMVDDNPFLWQLTYFGRPMTHLDGGIFNIKIHLSPSFPEDQPRVFVESPLFHYRVAKCGILCYFPARTDDMRCHVDAIVAALEEESPYDPRTNVHPEASKLFWGSPDDRKQYNRQLRRSVERSAECAYE</sequence>
<evidence type="ECO:0000256" key="11">
    <source>
        <dbReference type="ARBA" id="ARBA00039894"/>
    </source>
</evidence>
<dbReference type="GO" id="GO:0061631">
    <property type="term" value="F:ubiquitin conjugating enzyme activity"/>
    <property type="evidence" value="ECO:0007669"/>
    <property type="project" value="UniProtKB-EC"/>
</dbReference>
<dbReference type="SUPFAM" id="SSF54495">
    <property type="entry name" value="UBC-like"/>
    <property type="match status" value="2"/>
</dbReference>
<evidence type="ECO:0000256" key="14">
    <source>
        <dbReference type="ARBA" id="ARBA00042401"/>
    </source>
</evidence>
<evidence type="ECO:0000256" key="8">
    <source>
        <dbReference type="ARBA" id="ARBA00022786"/>
    </source>
</evidence>
<dbReference type="InterPro" id="IPR016135">
    <property type="entry name" value="UBQ-conjugating_enzyme/RWD"/>
</dbReference>
<keyword evidence="6" id="KW-0053">Apoptosis</keyword>
<dbReference type="RefSeq" id="XP_040633887.1">
    <property type="nucleotide sequence ID" value="XM_040779502.1"/>
</dbReference>
<dbReference type="CDD" id="cd23809">
    <property type="entry name" value="UBCc_UBE2Z"/>
    <property type="match status" value="1"/>
</dbReference>
<dbReference type="GO" id="GO:0005524">
    <property type="term" value="F:ATP binding"/>
    <property type="evidence" value="ECO:0007669"/>
    <property type="project" value="UniProtKB-KW"/>
</dbReference>
<keyword evidence="10" id="KW-0539">Nucleus</keyword>
<evidence type="ECO:0000256" key="1">
    <source>
        <dbReference type="ARBA" id="ARBA00004123"/>
    </source>
</evidence>
<feature type="domain" description="UBC core" evidence="15">
    <location>
        <begin position="4"/>
        <end position="164"/>
    </location>
</feature>
<name>A0A017RZT9_ASPRC</name>
<dbReference type="PANTHER" id="PTHR46116:SF26">
    <property type="entry name" value="UBIQUITIN-CONJUGATING ENZYME E2 Z"/>
    <property type="match status" value="1"/>
</dbReference>
<dbReference type="EC" id="2.3.2.23" evidence="3"/>
<dbReference type="GO" id="GO:0006915">
    <property type="term" value="P:apoptotic process"/>
    <property type="evidence" value="ECO:0007669"/>
    <property type="project" value="UniProtKB-KW"/>
</dbReference>
<dbReference type="InterPro" id="IPR000608">
    <property type="entry name" value="UBC"/>
</dbReference>
<dbReference type="EMBL" id="KK088466">
    <property type="protein sequence ID" value="EYE90197.1"/>
    <property type="molecule type" value="Genomic_DNA"/>
</dbReference>
<gene>
    <name evidence="16" type="ORF">EURHEDRAFT_382182</name>
</gene>
<keyword evidence="7" id="KW-0547">Nucleotide-binding</keyword>
<dbReference type="Gene3D" id="3.10.110.10">
    <property type="entry name" value="Ubiquitin Conjugating Enzyme"/>
    <property type="match status" value="2"/>
</dbReference>
<dbReference type="Pfam" id="PF00179">
    <property type="entry name" value="UQ_con"/>
    <property type="match status" value="2"/>
</dbReference>
<proteinExistence type="predicted"/>
<dbReference type="GO" id="GO:0004869">
    <property type="term" value="F:cysteine-type endopeptidase inhibitor activity"/>
    <property type="evidence" value="ECO:0007669"/>
    <property type="project" value="TreeGrafter"/>
</dbReference>
<keyword evidence="5" id="KW-0808">Transferase</keyword>
<dbReference type="OrthoDB" id="1926878at2759"/>
<dbReference type="GO" id="GO:0005634">
    <property type="term" value="C:nucleus"/>
    <property type="evidence" value="ECO:0007669"/>
    <property type="project" value="UniProtKB-SubCell"/>
</dbReference>
<dbReference type="SMART" id="SM00212">
    <property type="entry name" value="UBCc"/>
    <property type="match status" value="1"/>
</dbReference>
<comment type="subcellular location">
    <subcellularLocation>
        <location evidence="2">Cytoplasm</location>
    </subcellularLocation>
    <subcellularLocation>
        <location evidence="1">Nucleus</location>
    </subcellularLocation>
</comment>
<evidence type="ECO:0000256" key="2">
    <source>
        <dbReference type="ARBA" id="ARBA00004496"/>
    </source>
</evidence>
<accession>A0A017RZT9</accession>
<evidence type="ECO:0000256" key="12">
    <source>
        <dbReference type="ARBA" id="ARBA00041798"/>
    </source>
</evidence>
<dbReference type="HOGENOM" id="CLU_037142_0_0_1"/>
<dbReference type="GO" id="GO:0043066">
    <property type="term" value="P:negative regulation of apoptotic process"/>
    <property type="evidence" value="ECO:0007669"/>
    <property type="project" value="TreeGrafter"/>
</dbReference>
<evidence type="ECO:0000256" key="4">
    <source>
        <dbReference type="ARBA" id="ARBA00022490"/>
    </source>
</evidence>
<dbReference type="Proteomes" id="UP000019804">
    <property type="component" value="Unassembled WGS sequence"/>
</dbReference>
<evidence type="ECO:0000256" key="5">
    <source>
        <dbReference type="ARBA" id="ARBA00022679"/>
    </source>
</evidence>
<keyword evidence="9" id="KW-0067">ATP-binding</keyword>
<reference evidence="17" key="1">
    <citation type="journal article" date="2014" name="Nat. Commun.">
        <title>Genomic adaptations of the halophilic Dead Sea filamentous fungus Eurotium rubrum.</title>
        <authorList>
            <person name="Kis-Papo T."/>
            <person name="Weig A.R."/>
            <person name="Riley R."/>
            <person name="Persoh D."/>
            <person name="Salamov A."/>
            <person name="Sun H."/>
            <person name="Lipzen A."/>
            <person name="Wasser S.P."/>
            <person name="Rambold G."/>
            <person name="Grigoriev I.V."/>
            <person name="Nevo E."/>
        </authorList>
    </citation>
    <scope>NUCLEOTIDE SEQUENCE [LARGE SCALE GENOMIC DNA]</scope>
    <source>
        <strain evidence="17">CBS 135680</strain>
    </source>
</reference>
<dbReference type="GeneID" id="63694626"/>
<evidence type="ECO:0000256" key="7">
    <source>
        <dbReference type="ARBA" id="ARBA00022741"/>
    </source>
</evidence>
<dbReference type="PROSITE" id="PS50127">
    <property type="entry name" value="UBC_2"/>
    <property type="match status" value="1"/>
</dbReference>
<evidence type="ECO:0000259" key="15">
    <source>
        <dbReference type="PROSITE" id="PS50127"/>
    </source>
</evidence>
<keyword evidence="17" id="KW-1185">Reference proteome</keyword>
<evidence type="ECO:0000256" key="9">
    <source>
        <dbReference type="ARBA" id="ARBA00022840"/>
    </source>
</evidence>
<dbReference type="PANTHER" id="PTHR46116">
    <property type="entry name" value="(E3-INDEPENDENT) E2 UBIQUITIN-CONJUGATING ENZYME"/>
    <property type="match status" value="1"/>
</dbReference>
<evidence type="ECO:0000313" key="17">
    <source>
        <dbReference type="Proteomes" id="UP000019804"/>
    </source>
</evidence>
<evidence type="ECO:0000256" key="3">
    <source>
        <dbReference type="ARBA" id="ARBA00012486"/>
    </source>
</evidence>
<protein>
    <recommendedName>
        <fullName evidence="11">Ubiquitin-conjugating enzyme E2 Z</fullName>
        <ecNumber evidence="3">2.3.2.23</ecNumber>
    </recommendedName>
    <alternativeName>
        <fullName evidence="12">E2 ubiquitin-conjugating enzyme Z</fullName>
    </alternativeName>
    <alternativeName>
        <fullName evidence="14">Ubiquitin carrier protein Z</fullName>
    </alternativeName>
    <alternativeName>
        <fullName evidence="13">Ubiquitin-protein ligase Z</fullName>
    </alternativeName>
</protein>
<evidence type="ECO:0000256" key="6">
    <source>
        <dbReference type="ARBA" id="ARBA00022703"/>
    </source>
</evidence>